<feature type="compositionally biased region" description="Polar residues" evidence="4">
    <location>
        <begin position="175"/>
        <end position="185"/>
    </location>
</feature>
<feature type="region of interest" description="Disordered" evidence="4">
    <location>
        <begin position="125"/>
        <end position="190"/>
    </location>
</feature>
<dbReference type="PROSITE" id="PS50294">
    <property type="entry name" value="WD_REPEATS_REGION"/>
    <property type="match status" value="1"/>
</dbReference>
<feature type="repeat" description="WD" evidence="3">
    <location>
        <begin position="286"/>
        <end position="317"/>
    </location>
</feature>
<feature type="compositionally biased region" description="Basic and acidic residues" evidence="4">
    <location>
        <begin position="1"/>
        <end position="42"/>
    </location>
</feature>
<keyword evidence="1 3" id="KW-0853">WD repeat</keyword>
<name>A0AAV7YMX9_9EUKA</name>
<evidence type="ECO:0000256" key="1">
    <source>
        <dbReference type="ARBA" id="ARBA00022574"/>
    </source>
</evidence>
<evidence type="ECO:0000256" key="4">
    <source>
        <dbReference type="SAM" id="MobiDB-lite"/>
    </source>
</evidence>
<sequence>MSQNQTKKEVEIKKTDEKNQDQEKDQKQELKVKKETKEKEETPLVPVFFPSDESSDEYENELLNDLETRFTNNTIKEEEIFNVCKSNFQYHKSPIKALSVSNNHILTLSEDKVCCVWDLPEITEEKEKEEKEEEKEEKEEKEEEKEEKEEEKKEEEKEEEKEQEEQEQEQEKTSNSENESTQTKKPLSIMNDHTTEIVDASFDCFGEMFATAERNAKIFVYDRKTSEKIATLEGPYTIEWIRWHPKGPVLVAGSSIGNTWMWMIKKRQSKTNKEKLRVKAQFLGTFSGHSGCVNCGEWSNDGQNVITCGEDCQTKVWWPKTAECLVTWSGPSWHKNPINIMTIAHNDMLMLTGDTGGYVKLVHLPKIRILSTFKVANVPILSNIWEFKNDKKYPGFSRVTAIEFIRPKPWFVSGCLDGNLRIFDMNSSQTRQKIQFKSEITKIVTHPENLLIHVAFADGNILTLDSRNGKIVKKFQKHKSRIIDMKLDLERNQIYSCDNQGVVYSFEL</sequence>
<evidence type="ECO:0000256" key="2">
    <source>
        <dbReference type="ARBA" id="ARBA00022737"/>
    </source>
</evidence>
<dbReference type="InterPro" id="IPR019775">
    <property type="entry name" value="WD40_repeat_CS"/>
</dbReference>
<accession>A0AAV7YMX9</accession>
<dbReference type="Gene3D" id="2.130.10.10">
    <property type="entry name" value="YVTN repeat-like/Quinoprotein amine dehydrogenase"/>
    <property type="match status" value="1"/>
</dbReference>
<dbReference type="Pfam" id="PF00400">
    <property type="entry name" value="WD40"/>
    <property type="match status" value="3"/>
</dbReference>
<feature type="compositionally biased region" description="Acidic residues" evidence="4">
    <location>
        <begin position="130"/>
        <end position="149"/>
    </location>
</feature>
<feature type="region of interest" description="Disordered" evidence="4">
    <location>
        <begin position="1"/>
        <end position="58"/>
    </location>
</feature>
<gene>
    <name evidence="5" type="ORF">M0812_24148</name>
</gene>
<dbReference type="PANTHER" id="PTHR19857">
    <property type="entry name" value="MITOCHONDRIAL DIVISION PROTEIN 1-RELATED"/>
    <property type="match status" value="1"/>
</dbReference>
<dbReference type="PROSITE" id="PS00678">
    <property type="entry name" value="WD_REPEATS_1"/>
    <property type="match status" value="1"/>
</dbReference>
<dbReference type="InterPro" id="IPR051179">
    <property type="entry name" value="WD_repeat_multifunction"/>
</dbReference>
<dbReference type="SMART" id="SM00320">
    <property type="entry name" value="WD40"/>
    <property type="match status" value="8"/>
</dbReference>
<dbReference type="PANTHER" id="PTHR19857:SF8">
    <property type="entry name" value="ANGIO-ASSOCIATED MIGRATORY CELL PROTEIN"/>
    <property type="match status" value="1"/>
</dbReference>
<evidence type="ECO:0000313" key="6">
    <source>
        <dbReference type="Proteomes" id="UP001146793"/>
    </source>
</evidence>
<dbReference type="InterPro" id="IPR036322">
    <property type="entry name" value="WD40_repeat_dom_sf"/>
</dbReference>
<dbReference type="AlphaFoldDB" id="A0AAV7YMX9"/>
<dbReference type="EMBL" id="JANTQA010000057">
    <property type="protein sequence ID" value="KAJ3428814.1"/>
    <property type="molecule type" value="Genomic_DNA"/>
</dbReference>
<evidence type="ECO:0000256" key="3">
    <source>
        <dbReference type="PROSITE-ProRule" id="PRU00221"/>
    </source>
</evidence>
<evidence type="ECO:0000313" key="5">
    <source>
        <dbReference type="EMBL" id="KAJ3428814.1"/>
    </source>
</evidence>
<proteinExistence type="predicted"/>
<comment type="caution">
    <text evidence="5">The sequence shown here is derived from an EMBL/GenBank/DDBJ whole genome shotgun (WGS) entry which is preliminary data.</text>
</comment>
<dbReference type="InterPro" id="IPR001680">
    <property type="entry name" value="WD40_rpt"/>
</dbReference>
<reference evidence="5" key="1">
    <citation type="submission" date="2022-08" db="EMBL/GenBank/DDBJ databases">
        <title>Novel sulphate-reducing endosymbionts in the free-living metamonad Anaeramoeba.</title>
        <authorList>
            <person name="Jerlstrom-Hultqvist J."/>
            <person name="Cepicka I."/>
            <person name="Gallot-Lavallee L."/>
            <person name="Salas-Leiva D."/>
            <person name="Curtis B.A."/>
            <person name="Zahonova K."/>
            <person name="Pipaliya S."/>
            <person name="Dacks J."/>
            <person name="Roger A.J."/>
        </authorList>
    </citation>
    <scope>NUCLEOTIDE SEQUENCE</scope>
    <source>
        <strain evidence="5">Busselton2</strain>
    </source>
</reference>
<organism evidence="5 6">
    <name type="scientific">Anaeramoeba flamelloides</name>
    <dbReference type="NCBI Taxonomy" id="1746091"/>
    <lineage>
        <taxon>Eukaryota</taxon>
        <taxon>Metamonada</taxon>
        <taxon>Anaeramoebidae</taxon>
        <taxon>Anaeramoeba</taxon>
    </lineage>
</organism>
<dbReference type="PROSITE" id="PS50082">
    <property type="entry name" value="WD_REPEATS_2"/>
    <property type="match status" value="1"/>
</dbReference>
<dbReference type="InterPro" id="IPR015943">
    <property type="entry name" value="WD40/YVTN_repeat-like_dom_sf"/>
</dbReference>
<dbReference type="SUPFAM" id="SSF50978">
    <property type="entry name" value="WD40 repeat-like"/>
    <property type="match status" value="1"/>
</dbReference>
<protein>
    <submittedName>
        <fullName evidence="5">Division protein 1-related</fullName>
    </submittedName>
</protein>
<keyword evidence="2" id="KW-0677">Repeat</keyword>
<feature type="compositionally biased region" description="Acidic residues" evidence="4">
    <location>
        <begin position="156"/>
        <end position="168"/>
    </location>
</feature>
<dbReference type="Proteomes" id="UP001146793">
    <property type="component" value="Unassembled WGS sequence"/>
</dbReference>